<evidence type="ECO:0000256" key="1">
    <source>
        <dbReference type="ARBA" id="ARBA00022723"/>
    </source>
</evidence>
<accession>A0AAD8V4E7</accession>
<dbReference type="GeneID" id="85442376"/>
<evidence type="ECO:0000256" key="2">
    <source>
        <dbReference type="ARBA" id="ARBA00022833"/>
    </source>
</evidence>
<reference evidence="7" key="1">
    <citation type="submission" date="2021-06" db="EMBL/GenBank/DDBJ databases">
        <title>Comparative genomics, transcriptomics and evolutionary studies reveal genomic signatures of adaptation to plant cell wall in hemibiotrophic fungi.</title>
        <authorList>
            <consortium name="DOE Joint Genome Institute"/>
            <person name="Baroncelli R."/>
            <person name="Diaz J.F."/>
            <person name="Benocci T."/>
            <person name="Peng M."/>
            <person name="Battaglia E."/>
            <person name="Haridas S."/>
            <person name="Andreopoulos W."/>
            <person name="Labutti K."/>
            <person name="Pangilinan J."/>
            <person name="Floch G.L."/>
            <person name="Makela M.R."/>
            <person name="Henrissat B."/>
            <person name="Grigoriev I.V."/>
            <person name="Crouch J.A."/>
            <person name="De Vries R.P."/>
            <person name="Sukno S.A."/>
            <person name="Thon M.R."/>
        </authorList>
    </citation>
    <scope>NUCLEOTIDE SEQUENCE</scope>
    <source>
        <strain evidence="7">CBS 125086</strain>
    </source>
</reference>
<comment type="caution">
    <text evidence="7">The sequence shown here is derived from an EMBL/GenBank/DDBJ whole genome shotgun (WGS) entry which is preliminary data.</text>
</comment>
<dbReference type="GO" id="GO:0003677">
    <property type="term" value="F:DNA binding"/>
    <property type="evidence" value="ECO:0007669"/>
    <property type="project" value="UniProtKB-KW"/>
</dbReference>
<evidence type="ECO:0000256" key="4">
    <source>
        <dbReference type="ARBA" id="ARBA00023125"/>
    </source>
</evidence>
<dbReference type="GO" id="GO:0046872">
    <property type="term" value="F:metal ion binding"/>
    <property type="evidence" value="ECO:0007669"/>
    <property type="project" value="UniProtKB-KW"/>
</dbReference>
<protein>
    <submittedName>
        <fullName evidence="7">Uncharacterized protein</fullName>
    </submittedName>
</protein>
<dbReference type="AlphaFoldDB" id="A0AAD8V4E7"/>
<keyword evidence="3" id="KW-0805">Transcription regulation</keyword>
<dbReference type="PANTHER" id="PTHR36206">
    <property type="entry name" value="ASPERCRYPTIN BIOSYNTHESIS CLUSTER-SPECIFIC TRANSCRIPTION REGULATOR ATNN-RELATED"/>
    <property type="match status" value="1"/>
</dbReference>
<proteinExistence type="predicted"/>
<dbReference type="InterPro" id="IPR052360">
    <property type="entry name" value="Transcr_Regulatory_Proteins"/>
</dbReference>
<evidence type="ECO:0000256" key="6">
    <source>
        <dbReference type="ARBA" id="ARBA00023242"/>
    </source>
</evidence>
<evidence type="ECO:0000256" key="5">
    <source>
        <dbReference type="ARBA" id="ARBA00023163"/>
    </source>
</evidence>
<evidence type="ECO:0000313" key="7">
    <source>
        <dbReference type="EMBL" id="KAK1585835.1"/>
    </source>
</evidence>
<keyword evidence="8" id="KW-1185">Reference proteome</keyword>
<evidence type="ECO:0000256" key="3">
    <source>
        <dbReference type="ARBA" id="ARBA00023015"/>
    </source>
</evidence>
<gene>
    <name evidence="7" type="ORF">LY79DRAFT_557910</name>
</gene>
<name>A0AAD8V4E7_9PEZI</name>
<organism evidence="7 8">
    <name type="scientific">Colletotrichum navitas</name>
    <dbReference type="NCBI Taxonomy" id="681940"/>
    <lineage>
        <taxon>Eukaryota</taxon>
        <taxon>Fungi</taxon>
        <taxon>Dikarya</taxon>
        <taxon>Ascomycota</taxon>
        <taxon>Pezizomycotina</taxon>
        <taxon>Sordariomycetes</taxon>
        <taxon>Hypocreomycetidae</taxon>
        <taxon>Glomerellales</taxon>
        <taxon>Glomerellaceae</taxon>
        <taxon>Colletotrichum</taxon>
        <taxon>Colletotrichum graminicola species complex</taxon>
    </lineage>
</organism>
<keyword evidence="1" id="KW-0479">Metal-binding</keyword>
<keyword evidence="5" id="KW-0804">Transcription</keyword>
<keyword evidence="4" id="KW-0238">DNA-binding</keyword>
<dbReference type="PANTHER" id="PTHR36206:SF4">
    <property type="entry name" value="HYPOTHETICAL CONSERVED PROTEIN (EUROFUNG)-RELATED"/>
    <property type="match status" value="1"/>
</dbReference>
<sequence length="162" mass="18647">MVLKSILPQSFENVQEAVRWLDLIHNAIFFSSRENPYGEGSDPVSDNRWRREQLLFLGILDGWAAALLPLLRRENHPRCGAPKKTILITSLKIQWNNTYIFVYTSHYHDYQGLREMEPRFRDIVDLATTIVDSPDQAYRVTPLSISGVVLSLFVVANKCRDA</sequence>
<keyword evidence="6" id="KW-0539">Nucleus</keyword>
<dbReference type="Proteomes" id="UP001230504">
    <property type="component" value="Unassembled WGS sequence"/>
</dbReference>
<keyword evidence="2" id="KW-0862">Zinc</keyword>
<evidence type="ECO:0000313" key="8">
    <source>
        <dbReference type="Proteomes" id="UP001230504"/>
    </source>
</evidence>
<dbReference type="EMBL" id="JAHLJV010000041">
    <property type="protein sequence ID" value="KAK1585835.1"/>
    <property type="molecule type" value="Genomic_DNA"/>
</dbReference>
<dbReference type="RefSeq" id="XP_060412831.1">
    <property type="nucleotide sequence ID" value="XM_060558136.1"/>
</dbReference>